<keyword evidence="3" id="KW-1185">Reference proteome</keyword>
<dbReference type="Proteomes" id="UP000614601">
    <property type="component" value="Unassembled WGS sequence"/>
</dbReference>
<evidence type="ECO:0000313" key="3">
    <source>
        <dbReference type="Proteomes" id="UP000614601"/>
    </source>
</evidence>
<dbReference type="EMBL" id="CAJFCW020000004">
    <property type="protein sequence ID" value="CAG9115350.1"/>
    <property type="molecule type" value="Genomic_DNA"/>
</dbReference>
<comment type="caution">
    <text evidence="2">The sequence shown here is derived from an EMBL/GenBank/DDBJ whole genome shotgun (WGS) entry which is preliminary data.</text>
</comment>
<feature type="chain" id="PRO_5035681738" evidence="1">
    <location>
        <begin position="25"/>
        <end position="69"/>
    </location>
</feature>
<organism evidence="2 3">
    <name type="scientific">Bursaphelenchus okinawaensis</name>
    <dbReference type="NCBI Taxonomy" id="465554"/>
    <lineage>
        <taxon>Eukaryota</taxon>
        <taxon>Metazoa</taxon>
        <taxon>Ecdysozoa</taxon>
        <taxon>Nematoda</taxon>
        <taxon>Chromadorea</taxon>
        <taxon>Rhabditida</taxon>
        <taxon>Tylenchina</taxon>
        <taxon>Tylenchomorpha</taxon>
        <taxon>Aphelenchoidea</taxon>
        <taxon>Aphelenchoididae</taxon>
        <taxon>Bursaphelenchus</taxon>
    </lineage>
</organism>
<evidence type="ECO:0000256" key="1">
    <source>
        <dbReference type="SAM" id="SignalP"/>
    </source>
</evidence>
<reference evidence="2" key="1">
    <citation type="submission" date="2020-09" db="EMBL/GenBank/DDBJ databases">
        <authorList>
            <person name="Kikuchi T."/>
        </authorList>
    </citation>
    <scope>NUCLEOTIDE SEQUENCE</scope>
    <source>
        <strain evidence="2">SH1</strain>
    </source>
</reference>
<keyword evidence="1" id="KW-0732">Signal</keyword>
<sequence length="69" mass="7841">MSKAVIIALLVVLCLGMVAEVAQAQYYYGGYYPAYGYYYGKRSAGFGAQENTFNHARSFGRYPQQEYQF</sequence>
<dbReference type="AlphaFoldDB" id="A0A811L2W5"/>
<accession>A0A811L2W5</accession>
<dbReference type="EMBL" id="CAJFDH010000004">
    <property type="protein sequence ID" value="CAD5221714.1"/>
    <property type="molecule type" value="Genomic_DNA"/>
</dbReference>
<name>A0A811L2W5_9BILA</name>
<gene>
    <name evidence="2" type="ORF">BOKJ2_LOCUS9583</name>
</gene>
<proteinExistence type="predicted"/>
<dbReference type="Proteomes" id="UP000783686">
    <property type="component" value="Unassembled WGS sequence"/>
</dbReference>
<evidence type="ECO:0000313" key="2">
    <source>
        <dbReference type="EMBL" id="CAD5221714.1"/>
    </source>
</evidence>
<feature type="signal peptide" evidence="1">
    <location>
        <begin position="1"/>
        <end position="24"/>
    </location>
</feature>
<protein>
    <submittedName>
        <fullName evidence="2">Uncharacterized protein</fullName>
    </submittedName>
</protein>